<evidence type="ECO:0000313" key="2">
    <source>
        <dbReference type="Proteomes" id="UP000688947"/>
    </source>
</evidence>
<dbReference type="AlphaFoldDB" id="A0A8T1TN62"/>
<sequence length="60" mass="6887">ADTARRKLSTVLESERVVLSRIPTGRRRTATRLLLESELFRFKKGSHTNDLHTRPTSPNI</sequence>
<dbReference type="EMBL" id="JAENGZ010002875">
    <property type="protein sequence ID" value="KAG6942655.1"/>
    <property type="molecule type" value="Genomic_DNA"/>
</dbReference>
<name>A0A8T1TN62_9STRA</name>
<proteinExistence type="predicted"/>
<organism evidence="1 2">
    <name type="scientific">Phytophthora cactorum</name>
    <dbReference type="NCBI Taxonomy" id="29920"/>
    <lineage>
        <taxon>Eukaryota</taxon>
        <taxon>Sar</taxon>
        <taxon>Stramenopiles</taxon>
        <taxon>Oomycota</taxon>
        <taxon>Peronosporomycetes</taxon>
        <taxon>Peronosporales</taxon>
        <taxon>Peronosporaceae</taxon>
        <taxon>Phytophthora</taxon>
    </lineage>
</organism>
<comment type="caution">
    <text evidence="1">The sequence shown here is derived from an EMBL/GenBank/DDBJ whole genome shotgun (WGS) entry which is preliminary data.</text>
</comment>
<evidence type="ECO:0000313" key="1">
    <source>
        <dbReference type="EMBL" id="KAG6942655.1"/>
    </source>
</evidence>
<feature type="non-terminal residue" evidence="1">
    <location>
        <position position="1"/>
    </location>
</feature>
<dbReference type="Proteomes" id="UP000688947">
    <property type="component" value="Unassembled WGS sequence"/>
</dbReference>
<accession>A0A8T1TN62</accession>
<protein>
    <submittedName>
        <fullName evidence="1">Uncharacterized protein</fullName>
    </submittedName>
</protein>
<reference evidence="1" key="1">
    <citation type="submission" date="2021-01" db="EMBL/GenBank/DDBJ databases">
        <title>Phytophthora aleatoria, a newly-described species from Pinus radiata is distinct from Phytophthora cactorum isolates based on comparative genomics.</title>
        <authorList>
            <person name="Mcdougal R."/>
            <person name="Panda P."/>
            <person name="Williams N."/>
            <person name="Studholme D.J."/>
        </authorList>
    </citation>
    <scope>NUCLEOTIDE SEQUENCE</scope>
    <source>
        <strain evidence="1">NZFS 3830</strain>
    </source>
</reference>
<gene>
    <name evidence="1" type="ORF">JG687_00018930</name>
</gene>